<dbReference type="PANTHER" id="PTHR32063">
    <property type="match status" value="1"/>
</dbReference>
<feature type="transmembrane region" description="Helical" evidence="1">
    <location>
        <begin position="462"/>
        <end position="489"/>
    </location>
</feature>
<dbReference type="InterPro" id="IPR027463">
    <property type="entry name" value="AcrB_DN_DC_subdom"/>
</dbReference>
<organism evidence="2 4">
    <name type="scientific">Pseudoalteromonas holothuriae</name>
    <dbReference type="NCBI Taxonomy" id="2963714"/>
    <lineage>
        <taxon>Bacteria</taxon>
        <taxon>Pseudomonadati</taxon>
        <taxon>Pseudomonadota</taxon>
        <taxon>Gammaproteobacteria</taxon>
        <taxon>Alteromonadales</taxon>
        <taxon>Pseudoalteromonadaceae</taxon>
        <taxon>Pseudoalteromonas</taxon>
    </lineage>
</organism>
<dbReference type="EMBL" id="CAMAPD010000008">
    <property type="protein sequence ID" value="CAH9059326.1"/>
    <property type="molecule type" value="Genomic_DNA"/>
</dbReference>
<feature type="transmembrane region" description="Helical" evidence="1">
    <location>
        <begin position="886"/>
        <end position="906"/>
    </location>
</feature>
<feature type="transmembrane region" description="Helical" evidence="1">
    <location>
        <begin position="385"/>
        <end position="411"/>
    </location>
</feature>
<dbReference type="Gene3D" id="3.30.70.1430">
    <property type="entry name" value="Multidrug efflux transporter AcrB pore domain"/>
    <property type="match status" value="2"/>
</dbReference>
<dbReference type="Gene3D" id="3.30.70.1320">
    <property type="entry name" value="Multidrug efflux transporter AcrB pore domain like"/>
    <property type="match status" value="1"/>
</dbReference>
<feature type="transmembrane region" description="Helical" evidence="1">
    <location>
        <begin position="912"/>
        <end position="933"/>
    </location>
</feature>
<dbReference type="GO" id="GO:0042910">
    <property type="term" value="F:xenobiotic transmembrane transporter activity"/>
    <property type="evidence" value="ECO:0007669"/>
    <property type="project" value="TreeGrafter"/>
</dbReference>
<dbReference type="GO" id="GO:0005886">
    <property type="term" value="C:plasma membrane"/>
    <property type="evidence" value="ECO:0007669"/>
    <property type="project" value="TreeGrafter"/>
</dbReference>
<keyword evidence="1" id="KW-0472">Membrane</keyword>
<dbReference type="InterPro" id="IPR001036">
    <property type="entry name" value="Acrflvin-R"/>
</dbReference>
<evidence type="ECO:0000256" key="1">
    <source>
        <dbReference type="SAM" id="Phobius"/>
    </source>
</evidence>
<reference evidence="2 5" key="1">
    <citation type="submission" date="2022-07" db="EMBL/GenBank/DDBJ databases">
        <authorList>
            <person name="Criscuolo A."/>
        </authorList>
    </citation>
    <scope>NUCLEOTIDE SEQUENCE</scope>
    <source>
        <strain evidence="5">CIP 111951</strain>
        <strain evidence="2">CIP111854</strain>
        <strain evidence="3">CIP111951</strain>
    </source>
</reference>
<dbReference type="RefSeq" id="WP_261593208.1">
    <property type="nucleotide sequence ID" value="NZ_CAMAPC010000004.1"/>
</dbReference>
<feature type="transmembrane region" description="Helical" evidence="1">
    <location>
        <begin position="860"/>
        <end position="879"/>
    </location>
</feature>
<dbReference type="SUPFAM" id="SSF82866">
    <property type="entry name" value="Multidrug efflux transporter AcrB transmembrane domain"/>
    <property type="match status" value="2"/>
</dbReference>
<dbReference type="Gene3D" id="1.20.1640.10">
    <property type="entry name" value="Multidrug efflux transporter AcrB transmembrane domain"/>
    <property type="match status" value="2"/>
</dbReference>
<keyword evidence="1" id="KW-0812">Transmembrane</keyword>
<dbReference type="PRINTS" id="PR00702">
    <property type="entry name" value="ACRIFLAVINRP"/>
</dbReference>
<gene>
    <name evidence="2" type="primary">czcA_1</name>
    <name evidence="3" type="synonym">czcA_2</name>
    <name evidence="2" type="ORF">PSECIP111854_01434</name>
    <name evidence="3" type="ORF">PSECIP111951_02051</name>
</gene>
<feature type="transmembrane region" description="Helical" evidence="1">
    <location>
        <begin position="991"/>
        <end position="1014"/>
    </location>
</feature>
<name>A0A9W4QV86_9GAMM</name>
<feature type="transmembrane region" description="Helical" evidence="1">
    <location>
        <begin position="432"/>
        <end position="450"/>
    </location>
</feature>
<dbReference type="EMBL" id="CAMAPC010000004">
    <property type="protein sequence ID" value="CAH9054734.1"/>
    <property type="molecule type" value="Genomic_DNA"/>
</dbReference>
<dbReference type="Proteomes" id="UP001152467">
    <property type="component" value="Unassembled WGS sequence"/>
</dbReference>
<evidence type="ECO:0000313" key="3">
    <source>
        <dbReference type="EMBL" id="CAH9059326.1"/>
    </source>
</evidence>
<feature type="transmembrane region" description="Helical" evidence="1">
    <location>
        <begin position="962"/>
        <end position="979"/>
    </location>
</feature>
<comment type="caution">
    <text evidence="2">The sequence shown here is derived from an EMBL/GenBank/DDBJ whole genome shotgun (WGS) entry which is preliminary data.</text>
</comment>
<feature type="transmembrane region" description="Helical" evidence="1">
    <location>
        <begin position="359"/>
        <end position="379"/>
    </location>
</feature>
<accession>A0A9W4QV86</accession>
<keyword evidence="4" id="KW-1185">Reference proteome</keyword>
<feature type="transmembrane region" description="Helical" evidence="1">
    <location>
        <begin position="12"/>
        <end position="29"/>
    </location>
</feature>
<proteinExistence type="predicted"/>
<dbReference type="PANTHER" id="PTHR32063:SF18">
    <property type="entry name" value="CATION EFFLUX SYSTEM PROTEIN"/>
    <property type="match status" value="1"/>
</dbReference>
<dbReference type="Gene3D" id="3.30.70.1440">
    <property type="entry name" value="Multidrug efflux transporter AcrB pore domain"/>
    <property type="match status" value="1"/>
</dbReference>
<dbReference type="Gene3D" id="3.30.2090.10">
    <property type="entry name" value="Multidrug efflux transporter AcrB TolC docking domain, DN and DC subdomains"/>
    <property type="match status" value="2"/>
</dbReference>
<evidence type="ECO:0000313" key="5">
    <source>
        <dbReference type="Proteomes" id="UP001152485"/>
    </source>
</evidence>
<sequence length="1026" mass="112801">MNITRLALENNRTAWVIFLAMLLFGILAFNKMPKDYDPGFIIRTAQVVTYFPGASPPRVEALVTDQIEKVVQQIPELDFVSSTSKTGVSIVSVNIKESYKNMRPIWDNLRRKVQSIEAELPKGAQPPIVNDEFGDVFGIVIGLTAEGYNHRDMEEVAEQVRDTFLRLPDAAKVEIYGTQEQRVFIEFENSRLAALELSAGILQQQLAARNIVNPGGTLYVGDETLVVEPSGNFESVSEIANTIINVPGSEQVILLSDIAKVYRDHIEPAKAKVRVGTHQGLTIGISMRTGGNNLDLGKQVKQTIQHLESVYPIGVEFKLLSFLPQEVEKKVNDFVSNLVQAVLVVTVVMLFTLGLRTGLVVASLIPMSMVFGILVMSFFDISIDQISLAALIIALGMLVDNGIVMSENIMVQMEQGRRAVDAAVDSAQELKVPLLVSSLTTGAAFLPIFLAESSTGEYTASLFKVVTITLLCSWILALTMIPMLCVYFVKVNTTQQQAFSGPIYRNYRAILGCLLRYRWLTVGACILMFFIAIQALQLVPKLFFPPSDRTYFKVELELPVGTRLESTEHLVKDFEQYLHSQLLVNEQRSEGVTQWVSYIGNGGPRFLLSHNPEPSSANYALMIVSVTSYTLIDDMMAKIEGYALTRHPDLLLKQRKIENGAAINNPVEIRLLGEDKAKLMAIAEQIKQQMRQTPGLKSISDDWGLPIKKLEININQARARRAGVSSEDIATSLQTGLSGLELTQYREKEDTIPVILRSVAADRQDIAKLKAMAVYSQASGNSVPLQQVADVEVVWESAQIFRRDRVKSVVIGAQIDGITASEGFASLTPWLEQQQKDWPFGYSYELGGEAESSGKANESIAEKLPIAVLIIVLLLVAQFNSIRKSLLVLVTIPLGFIGVVVGLLVGQSFFGFMTLLGVISLAGIVINNAIVLLERIKIELDASPQAPINAIIMAAQARMRPILLTTATTVLGLLPLYLGGGEMWEPMALSIMGGLLFSTLLTLGVVPVLYALLFKISAHNESEKVV</sequence>
<evidence type="ECO:0000313" key="2">
    <source>
        <dbReference type="EMBL" id="CAH9054734.1"/>
    </source>
</evidence>
<dbReference type="SUPFAM" id="SSF82714">
    <property type="entry name" value="Multidrug efflux transporter AcrB TolC docking domain, DN and DC subdomains"/>
    <property type="match status" value="2"/>
</dbReference>
<feature type="transmembrane region" description="Helical" evidence="1">
    <location>
        <begin position="334"/>
        <end position="352"/>
    </location>
</feature>
<keyword evidence="1" id="KW-1133">Transmembrane helix</keyword>
<feature type="transmembrane region" description="Helical" evidence="1">
    <location>
        <begin position="517"/>
        <end position="539"/>
    </location>
</feature>
<dbReference type="SUPFAM" id="SSF82693">
    <property type="entry name" value="Multidrug efflux transporter AcrB pore domain, PN1, PN2, PC1 and PC2 subdomains"/>
    <property type="match status" value="2"/>
</dbReference>
<dbReference type="Pfam" id="PF00873">
    <property type="entry name" value="ACR_tran"/>
    <property type="match status" value="1"/>
</dbReference>
<protein>
    <submittedName>
        <fullName evidence="2">Cobalt-zinc-cadmium resistance protein CzcA</fullName>
    </submittedName>
</protein>
<dbReference type="AlphaFoldDB" id="A0A9W4QV86"/>
<dbReference type="Proteomes" id="UP001152485">
    <property type="component" value="Unassembled WGS sequence"/>
</dbReference>
<evidence type="ECO:0000313" key="4">
    <source>
        <dbReference type="Proteomes" id="UP001152467"/>
    </source>
</evidence>